<evidence type="ECO:0000256" key="11">
    <source>
        <dbReference type="ARBA" id="ARBA00022967"/>
    </source>
</evidence>
<comment type="subcellular location">
    <subcellularLocation>
        <location evidence="1">Cell membrane</location>
        <topology evidence="1">Multi-pass membrane protein</topology>
    </subcellularLocation>
</comment>
<feature type="transmembrane region" description="Helical" evidence="15">
    <location>
        <begin position="378"/>
        <end position="399"/>
    </location>
</feature>
<evidence type="ECO:0000256" key="5">
    <source>
        <dbReference type="ARBA" id="ARBA00022553"/>
    </source>
</evidence>
<evidence type="ECO:0000256" key="6">
    <source>
        <dbReference type="ARBA" id="ARBA00022692"/>
    </source>
</evidence>
<dbReference type="InterPro" id="IPR027256">
    <property type="entry name" value="P-typ_ATPase_IB"/>
</dbReference>
<dbReference type="RefSeq" id="WP_147149402.1">
    <property type="nucleotide sequence ID" value="NZ_BKAJ01000037.1"/>
</dbReference>
<dbReference type="SUPFAM" id="SSF81653">
    <property type="entry name" value="Calcium ATPase, transduction domain A"/>
    <property type="match status" value="1"/>
</dbReference>
<dbReference type="InterPro" id="IPR018303">
    <property type="entry name" value="ATPase_P-typ_P_site"/>
</dbReference>
<evidence type="ECO:0000256" key="12">
    <source>
        <dbReference type="ARBA" id="ARBA00022989"/>
    </source>
</evidence>
<keyword evidence="14 15" id="KW-0472">Membrane</keyword>
<feature type="transmembrane region" description="Helical" evidence="15">
    <location>
        <begin position="104"/>
        <end position="125"/>
    </location>
</feature>
<dbReference type="InterPro" id="IPR023299">
    <property type="entry name" value="ATPase_P-typ_cyto_dom_N"/>
</dbReference>
<keyword evidence="8 15" id="KW-0547">Nucleotide-binding</keyword>
<keyword evidence="11" id="KW-1278">Translocase</keyword>
<keyword evidence="3" id="KW-0813">Transport</keyword>
<dbReference type="InterPro" id="IPR008250">
    <property type="entry name" value="ATPase_P-typ_transduc_dom_A_sf"/>
</dbReference>
<dbReference type="InterPro" id="IPR023214">
    <property type="entry name" value="HAD_sf"/>
</dbReference>
<dbReference type="SUPFAM" id="SSF55008">
    <property type="entry name" value="HMA, heavy metal-associated domain"/>
    <property type="match status" value="1"/>
</dbReference>
<keyword evidence="13" id="KW-0406">Ion transport</keyword>
<evidence type="ECO:0000256" key="13">
    <source>
        <dbReference type="ARBA" id="ARBA00023065"/>
    </source>
</evidence>
<evidence type="ECO:0000256" key="14">
    <source>
        <dbReference type="ARBA" id="ARBA00023136"/>
    </source>
</evidence>
<gene>
    <name evidence="17" type="ORF">RSO01_24680</name>
</gene>
<dbReference type="SUPFAM" id="SSF56784">
    <property type="entry name" value="HAD-like"/>
    <property type="match status" value="1"/>
</dbReference>
<dbReference type="GO" id="GO:0016887">
    <property type="term" value="F:ATP hydrolysis activity"/>
    <property type="evidence" value="ECO:0007669"/>
    <property type="project" value="InterPro"/>
</dbReference>
<comment type="similarity">
    <text evidence="2 15">Belongs to the cation transport ATPase (P-type) (TC 3.A.3) family. Type IB subfamily.</text>
</comment>
<dbReference type="OrthoDB" id="9760802at2"/>
<dbReference type="Pfam" id="PF00702">
    <property type="entry name" value="Hydrolase"/>
    <property type="match status" value="1"/>
</dbReference>
<dbReference type="InterPro" id="IPR023298">
    <property type="entry name" value="ATPase_P-typ_TM_dom_sf"/>
</dbReference>
<dbReference type="PROSITE" id="PS00154">
    <property type="entry name" value="ATPASE_E1_E2"/>
    <property type="match status" value="1"/>
</dbReference>
<keyword evidence="18" id="KW-1185">Reference proteome</keyword>
<evidence type="ECO:0000256" key="1">
    <source>
        <dbReference type="ARBA" id="ARBA00004651"/>
    </source>
</evidence>
<dbReference type="GO" id="GO:0005507">
    <property type="term" value="F:copper ion binding"/>
    <property type="evidence" value="ECO:0007669"/>
    <property type="project" value="TreeGrafter"/>
</dbReference>
<evidence type="ECO:0000256" key="7">
    <source>
        <dbReference type="ARBA" id="ARBA00022723"/>
    </source>
</evidence>
<keyword evidence="12 15" id="KW-1133">Transmembrane helix</keyword>
<dbReference type="InterPro" id="IPR036412">
    <property type="entry name" value="HAD-like_sf"/>
</dbReference>
<dbReference type="GO" id="GO:0005886">
    <property type="term" value="C:plasma membrane"/>
    <property type="evidence" value="ECO:0007669"/>
    <property type="project" value="UniProtKB-SubCell"/>
</dbReference>
<keyword evidence="4 15" id="KW-1003">Cell membrane</keyword>
<dbReference type="NCBIfam" id="TIGR01512">
    <property type="entry name" value="ATPase-IB2_Cd"/>
    <property type="match status" value="1"/>
</dbReference>
<accession>A0A512N8K3</accession>
<dbReference type="Proteomes" id="UP000321058">
    <property type="component" value="Unassembled WGS sequence"/>
</dbReference>
<dbReference type="Gene3D" id="3.40.1110.10">
    <property type="entry name" value="Calcium-transporting ATPase, cytoplasmic domain N"/>
    <property type="match status" value="1"/>
</dbReference>
<evidence type="ECO:0000256" key="4">
    <source>
        <dbReference type="ARBA" id="ARBA00022475"/>
    </source>
</evidence>
<keyword evidence="7 15" id="KW-0479">Metal-binding</keyword>
<keyword evidence="10" id="KW-0460">Magnesium</keyword>
<keyword evidence="5" id="KW-0597">Phosphoprotein</keyword>
<dbReference type="InterPro" id="IPR059000">
    <property type="entry name" value="ATPase_P-type_domA"/>
</dbReference>
<dbReference type="NCBIfam" id="TIGR01525">
    <property type="entry name" value="ATPase-IB_hvy"/>
    <property type="match status" value="1"/>
</dbReference>
<dbReference type="InterPro" id="IPR001757">
    <property type="entry name" value="P_typ_ATPase"/>
</dbReference>
<dbReference type="InterPro" id="IPR036163">
    <property type="entry name" value="HMA_dom_sf"/>
</dbReference>
<feature type="transmembrane region" description="Helical" evidence="15">
    <location>
        <begin position="194"/>
        <end position="212"/>
    </location>
</feature>
<feature type="transmembrane region" description="Helical" evidence="15">
    <location>
        <begin position="137"/>
        <end position="157"/>
    </location>
</feature>
<dbReference type="PANTHER" id="PTHR43520:SF5">
    <property type="entry name" value="CATION-TRANSPORTING P-TYPE ATPASE-RELATED"/>
    <property type="match status" value="1"/>
</dbReference>
<dbReference type="Gene3D" id="3.30.70.100">
    <property type="match status" value="1"/>
</dbReference>
<organism evidence="17 18">
    <name type="scientific">Reyranella soli</name>
    <dbReference type="NCBI Taxonomy" id="1230389"/>
    <lineage>
        <taxon>Bacteria</taxon>
        <taxon>Pseudomonadati</taxon>
        <taxon>Pseudomonadota</taxon>
        <taxon>Alphaproteobacteria</taxon>
        <taxon>Hyphomicrobiales</taxon>
        <taxon>Reyranellaceae</taxon>
        <taxon>Reyranella</taxon>
    </lineage>
</organism>
<comment type="caution">
    <text evidence="17">The sequence shown here is derived from an EMBL/GenBank/DDBJ whole genome shotgun (WGS) entry which is preliminary data.</text>
</comment>
<dbReference type="PANTHER" id="PTHR43520">
    <property type="entry name" value="ATP7, ISOFORM B"/>
    <property type="match status" value="1"/>
</dbReference>
<name>A0A512N8K3_9HYPH</name>
<evidence type="ECO:0000313" key="18">
    <source>
        <dbReference type="Proteomes" id="UP000321058"/>
    </source>
</evidence>
<dbReference type="Pfam" id="PF00122">
    <property type="entry name" value="E1-E2_ATPase"/>
    <property type="match status" value="1"/>
</dbReference>
<dbReference type="CDD" id="cd00371">
    <property type="entry name" value="HMA"/>
    <property type="match status" value="1"/>
</dbReference>
<dbReference type="SUPFAM" id="SSF81665">
    <property type="entry name" value="Calcium ATPase, transmembrane domain M"/>
    <property type="match status" value="1"/>
</dbReference>
<dbReference type="PROSITE" id="PS01047">
    <property type="entry name" value="HMA_1"/>
    <property type="match status" value="1"/>
</dbReference>
<reference evidence="17 18" key="1">
    <citation type="submission" date="2019-07" db="EMBL/GenBank/DDBJ databases">
        <title>Whole genome shotgun sequence of Reyranella soli NBRC 108950.</title>
        <authorList>
            <person name="Hosoyama A."/>
            <person name="Uohara A."/>
            <person name="Ohji S."/>
            <person name="Ichikawa N."/>
        </authorList>
    </citation>
    <scope>NUCLEOTIDE SEQUENCE [LARGE SCALE GENOMIC DNA]</scope>
    <source>
        <strain evidence="17 18">NBRC 108950</strain>
    </source>
</reference>
<dbReference type="Gene3D" id="3.40.50.1000">
    <property type="entry name" value="HAD superfamily/HAD-like"/>
    <property type="match status" value="1"/>
</dbReference>
<dbReference type="NCBIfam" id="TIGR01511">
    <property type="entry name" value="ATPase-IB1_Cu"/>
    <property type="match status" value="1"/>
</dbReference>
<feature type="transmembrane region" description="Helical" evidence="15">
    <location>
        <begin position="697"/>
        <end position="715"/>
    </location>
</feature>
<dbReference type="PROSITE" id="PS50846">
    <property type="entry name" value="HMA_2"/>
    <property type="match status" value="1"/>
</dbReference>
<dbReference type="GO" id="GO:0043682">
    <property type="term" value="F:P-type divalent copper transporter activity"/>
    <property type="evidence" value="ECO:0007669"/>
    <property type="project" value="TreeGrafter"/>
</dbReference>
<keyword evidence="6 15" id="KW-0812">Transmembrane</keyword>
<evidence type="ECO:0000256" key="15">
    <source>
        <dbReference type="RuleBase" id="RU362081"/>
    </source>
</evidence>
<dbReference type="CDD" id="cd02092">
    <property type="entry name" value="P-type_ATPase_FixI-like"/>
    <property type="match status" value="1"/>
</dbReference>
<evidence type="ECO:0000256" key="3">
    <source>
        <dbReference type="ARBA" id="ARBA00022448"/>
    </source>
</evidence>
<keyword evidence="9 15" id="KW-0067">ATP-binding</keyword>
<protein>
    <submittedName>
        <fullName evidence="17">Copper-translocating P-type ATPase</fullName>
    </submittedName>
</protein>
<sequence length="740" mass="77790">MLTAPSSPTDELLLASRILGSGLRQSELSVPTIHCGGCVQRIERVLSDLPQVERARVNLSTKRVSVTWRGEGPPPLISTLNDAGFAAHIHDFAIEEKDGGLRQLVRALAVAGFASGNIMMLSVAVWSGADPASRDTFHWLSAAIALPSLAYCGRIFFRSAWQALRHGRTNMDVPISIGVLLAFGLSFYDTLHHGAHAYFDAAISLLFFLLVGRTLDHLMRERARTAVKGLARLAARGATVLLPDGSQRFLPVADVRPGMTVLLAPGDRVPVDAQVLAGCSELDVSLASGESLPQPVGAGHRLQAGALNLTGALTLRATAAAHESFLAEMTRMMEMAEAGRTAYRRIADRAARLYAPAVHLTALLTFGGWLLATGDLHQAVTVAIAVLIITCPCALGLAVPMVQVVAARHLFQNGIMVKDGGGLERLAEVDHVVFDKTGTLTKSAPRLAESEATAPDLLAIAAAMATCSRHPYSQAIVATARARDVPIATLGELHEYPGFGLEARIDGKTYRLGRTDWALPDASPRDGVVLSEGGSLLGRFCFEEELRADGPEAVAALAARGIRAEILSGDQEGTVRRLASLLGLAYRAGVSPADKVAYISSLARTGRKVLMVGDGLNDGPALATAHVSMAPAGATDVGRNAADIVFLNDSLHAVPEAIDTACKARDLIRQNLILAVGYNALAMPIAILGLVTPLIAAIAMSLSSIAVVGNALRLGKRRSEGAASKGDVLTAVRPAVGAAR</sequence>
<dbReference type="GO" id="GO:0055070">
    <property type="term" value="P:copper ion homeostasis"/>
    <property type="evidence" value="ECO:0007669"/>
    <property type="project" value="TreeGrafter"/>
</dbReference>
<evidence type="ECO:0000256" key="2">
    <source>
        <dbReference type="ARBA" id="ARBA00006024"/>
    </source>
</evidence>
<dbReference type="InterPro" id="IPR006121">
    <property type="entry name" value="HMA_dom"/>
</dbReference>
<dbReference type="Pfam" id="PF00403">
    <property type="entry name" value="HMA"/>
    <property type="match status" value="1"/>
</dbReference>
<feature type="transmembrane region" description="Helical" evidence="15">
    <location>
        <begin position="169"/>
        <end position="188"/>
    </location>
</feature>
<evidence type="ECO:0000256" key="8">
    <source>
        <dbReference type="ARBA" id="ARBA00022741"/>
    </source>
</evidence>
<evidence type="ECO:0000256" key="9">
    <source>
        <dbReference type="ARBA" id="ARBA00022840"/>
    </source>
</evidence>
<feature type="domain" description="HMA" evidence="16">
    <location>
        <begin position="24"/>
        <end position="88"/>
    </location>
</feature>
<dbReference type="NCBIfam" id="TIGR01494">
    <property type="entry name" value="ATPase_P-type"/>
    <property type="match status" value="2"/>
</dbReference>
<dbReference type="GO" id="GO:0005524">
    <property type="term" value="F:ATP binding"/>
    <property type="evidence" value="ECO:0007669"/>
    <property type="project" value="UniProtKB-UniRule"/>
</dbReference>
<feature type="transmembrane region" description="Helical" evidence="15">
    <location>
        <begin position="672"/>
        <end position="691"/>
    </location>
</feature>
<evidence type="ECO:0000259" key="16">
    <source>
        <dbReference type="PROSITE" id="PS50846"/>
    </source>
</evidence>
<feature type="transmembrane region" description="Helical" evidence="15">
    <location>
        <begin position="353"/>
        <end position="372"/>
    </location>
</feature>
<dbReference type="AlphaFoldDB" id="A0A512N8K3"/>
<evidence type="ECO:0000256" key="10">
    <source>
        <dbReference type="ARBA" id="ARBA00022842"/>
    </source>
</evidence>
<dbReference type="EMBL" id="BKAJ01000037">
    <property type="protein sequence ID" value="GEP55302.1"/>
    <property type="molecule type" value="Genomic_DNA"/>
</dbReference>
<dbReference type="Gene3D" id="2.70.150.10">
    <property type="entry name" value="Calcium-transporting ATPase, cytoplasmic transduction domain A"/>
    <property type="match status" value="1"/>
</dbReference>
<proteinExistence type="inferred from homology"/>
<dbReference type="InterPro" id="IPR017969">
    <property type="entry name" value="Heavy-metal-associated_CS"/>
</dbReference>
<evidence type="ECO:0000313" key="17">
    <source>
        <dbReference type="EMBL" id="GEP55302.1"/>
    </source>
</evidence>
<dbReference type="PRINTS" id="PR00119">
    <property type="entry name" value="CATATPASE"/>
</dbReference>